<dbReference type="RefSeq" id="WP_139597645.1">
    <property type="nucleotide sequence ID" value="NZ_VDDC01000004.1"/>
</dbReference>
<comment type="similarity">
    <text evidence="1 3">Belongs to the short-chain dehydrogenases/reductases (SDR) family.</text>
</comment>
<keyword evidence="5" id="KW-1185">Reference proteome</keyword>
<evidence type="ECO:0000256" key="3">
    <source>
        <dbReference type="RuleBase" id="RU000363"/>
    </source>
</evidence>
<dbReference type="Proteomes" id="UP000304880">
    <property type="component" value="Unassembled WGS sequence"/>
</dbReference>
<dbReference type="PANTHER" id="PTHR44196:SF1">
    <property type="entry name" value="DEHYDROGENASE_REDUCTASE SDR FAMILY MEMBER 7B"/>
    <property type="match status" value="1"/>
</dbReference>
<dbReference type="SUPFAM" id="SSF51735">
    <property type="entry name" value="NAD(P)-binding Rossmann-fold domains"/>
    <property type="match status" value="1"/>
</dbReference>
<evidence type="ECO:0000313" key="5">
    <source>
        <dbReference type="Proteomes" id="UP000304880"/>
    </source>
</evidence>
<dbReference type="PROSITE" id="PS00061">
    <property type="entry name" value="ADH_SHORT"/>
    <property type="match status" value="1"/>
</dbReference>
<dbReference type="PRINTS" id="PR00080">
    <property type="entry name" value="SDRFAMILY"/>
</dbReference>
<evidence type="ECO:0000256" key="1">
    <source>
        <dbReference type="ARBA" id="ARBA00006484"/>
    </source>
</evidence>
<protein>
    <submittedName>
        <fullName evidence="4">SDR family NAD(P)-dependent oxidoreductase</fullName>
    </submittedName>
</protein>
<gene>
    <name evidence="4" type="ORF">FHD67_01800</name>
</gene>
<sequence>MRVLITGAGSGIGRALAIQADRQGHGVILVGRREGPLEQTAAGLRDALVVPADVTTPDGRASIAQAVAMTGLDILINNAGTVPSGAADTADDAQIAATLALNLAAPMALTRDLLGALTASRGQVVNVGSVFGDIGFPYFALYSASKFALRGWSDALRRELAPRGIAVTYLAPRATRTDAAQGFDALIGPMAMTLDSPDAVAAHAWRAIAARRREQMPASRERLFVALQRLRPGLIDRALMRLARDPAVIAAATLPK</sequence>
<organism evidence="4 5">
    <name type="scientific">Paracoccus haeundaensis</name>
    <dbReference type="NCBI Taxonomy" id="225362"/>
    <lineage>
        <taxon>Bacteria</taxon>
        <taxon>Pseudomonadati</taxon>
        <taxon>Pseudomonadota</taxon>
        <taxon>Alphaproteobacteria</taxon>
        <taxon>Rhodobacterales</taxon>
        <taxon>Paracoccaceae</taxon>
        <taxon>Paracoccus</taxon>
    </lineage>
</organism>
<reference evidence="4 5" key="1">
    <citation type="submission" date="2019-06" db="EMBL/GenBank/DDBJ databases">
        <authorList>
            <person name="Li J."/>
        </authorList>
    </citation>
    <scope>NUCLEOTIDE SEQUENCE [LARGE SCALE GENOMIC DNA]</scope>
    <source>
        <strain evidence="4 5">CGMCC 1.8012</strain>
    </source>
</reference>
<dbReference type="EMBL" id="VDDC01000004">
    <property type="protein sequence ID" value="TNH40990.1"/>
    <property type="molecule type" value="Genomic_DNA"/>
</dbReference>
<comment type="caution">
    <text evidence="4">The sequence shown here is derived from an EMBL/GenBank/DDBJ whole genome shotgun (WGS) entry which is preliminary data.</text>
</comment>
<evidence type="ECO:0000256" key="2">
    <source>
        <dbReference type="ARBA" id="ARBA00023002"/>
    </source>
</evidence>
<keyword evidence="2" id="KW-0560">Oxidoreductase</keyword>
<dbReference type="PRINTS" id="PR00081">
    <property type="entry name" value="GDHRDH"/>
</dbReference>
<evidence type="ECO:0000313" key="4">
    <source>
        <dbReference type="EMBL" id="TNH40990.1"/>
    </source>
</evidence>
<proteinExistence type="inferred from homology"/>
<accession>A0A5C4RAJ1</accession>
<dbReference type="AlphaFoldDB" id="A0A5C4RAJ1"/>
<dbReference type="GO" id="GO:0016020">
    <property type="term" value="C:membrane"/>
    <property type="evidence" value="ECO:0007669"/>
    <property type="project" value="TreeGrafter"/>
</dbReference>
<name>A0A5C4RAJ1_9RHOB</name>
<dbReference type="Pfam" id="PF00106">
    <property type="entry name" value="adh_short"/>
    <property type="match status" value="1"/>
</dbReference>
<dbReference type="GO" id="GO:0016491">
    <property type="term" value="F:oxidoreductase activity"/>
    <property type="evidence" value="ECO:0007669"/>
    <property type="project" value="UniProtKB-KW"/>
</dbReference>
<dbReference type="PANTHER" id="PTHR44196">
    <property type="entry name" value="DEHYDROGENASE/REDUCTASE SDR FAMILY MEMBER 7B"/>
    <property type="match status" value="1"/>
</dbReference>
<dbReference type="InterPro" id="IPR002347">
    <property type="entry name" value="SDR_fam"/>
</dbReference>
<dbReference type="InterPro" id="IPR036291">
    <property type="entry name" value="NAD(P)-bd_dom_sf"/>
</dbReference>
<dbReference type="Gene3D" id="3.40.50.720">
    <property type="entry name" value="NAD(P)-binding Rossmann-like Domain"/>
    <property type="match status" value="1"/>
</dbReference>
<dbReference type="InterPro" id="IPR020904">
    <property type="entry name" value="Sc_DH/Rdtase_CS"/>
</dbReference>